<keyword evidence="3" id="KW-1185">Reference proteome</keyword>
<evidence type="ECO:0000259" key="2">
    <source>
        <dbReference type="Pfam" id="PF17517"/>
    </source>
</evidence>
<gene>
    <name evidence="4" type="primary">LOC106079763</name>
</gene>
<dbReference type="GeneID" id="106079763"/>
<dbReference type="InterPro" id="IPR035234">
    <property type="entry name" value="IgGFc-bd_N"/>
</dbReference>
<dbReference type="RefSeq" id="XP_055873648.1">
    <property type="nucleotide sequence ID" value="XM_056017673.1"/>
</dbReference>
<feature type="domain" description="IgGFc-binding protein N-terminal" evidence="2">
    <location>
        <begin position="128"/>
        <end position="431"/>
    </location>
</feature>
<organism evidence="3 4">
    <name type="scientific">Biomphalaria glabrata</name>
    <name type="common">Bloodfluke planorb</name>
    <name type="synonym">Freshwater snail</name>
    <dbReference type="NCBI Taxonomy" id="6526"/>
    <lineage>
        <taxon>Eukaryota</taxon>
        <taxon>Metazoa</taxon>
        <taxon>Spiralia</taxon>
        <taxon>Lophotrochozoa</taxon>
        <taxon>Mollusca</taxon>
        <taxon>Gastropoda</taxon>
        <taxon>Heterobranchia</taxon>
        <taxon>Euthyneura</taxon>
        <taxon>Panpulmonata</taxon>
        <taxon>Hygrophila</taxon>
        <taxon>Lymnaeoidea</taxon>
        <taxon>Planorbidae</taxon>
        <taxon>Biomphalaria</taxon>
    </lineage>
</organism>
<evidence type="ECO:0000313" key="4">
    <source>
        <dbReference type="RefSeq" id="XP_055873648.1"/>
    </source>
</evidence>
<proteinExistence type="predicted"/>
<feature type="signal peptide" evidence="1">
    <location>
        <begin position="1"/>
        <end position="25"/>
    </location>
</feature>
<evidence type="ECO:0000256" key="1">
    <source>
        <dbReference type="SAM" id="SignalP"/>
    </source>
</evidence>
<dbReference type="AlphaFoldDB" id="A0A9W2ZFC8"/>
<dbReference type="PANTHER" id="PTHR46534:SF1">
    <property type="entry name" value="IGGFC-BINDING PROTEIN N-TERMINAL DOMAIN-CONTAINING PROTEIN"/>
    <property type="match status" value="1"/>
</dbReference>
<dbReference type="Proteomes" id="UP001165740">
    <property type="component" value="Chromosome 18"/>
</dbReference>
<accession>A0A9W2ZFC8</accession>
<sequence length="491" mass="55249">MGKSNCQCLFFAFFFLLVSFRRVFCAENNTDAFGQDYMLIYPPLEDGGMYLALYTTEDLEFNVTVLILRHAKPLNDSIIVKNDTVTIYTVPSFYRAEKWSGIQHSIQVTAEKGFIMHVLLTNDEGGESFLAIPVNLFGPTYYIITDVYMPFFGIVTSTSPTNVYITIRNDAPSKFISLLDGQLVKDKAQFSLSFNSDEAIIIVNCSYAEEVGPLTGTKIETNNNIGVIIGNCITKSCQKGNCTEDPIAEMLFPADIFGTQYIVFDLHSMGADSDLVMMVPMSGTRVVYFNNTTRIEQSLPKGQTKIKVMINMMLTSDYPISIYYTITAHLDDGFNIGVAAGAILTSVEHFYHIFLFSDLSAVSKIDFSNYAVVMADLETRESLRLNNEKPNITWYEVIGSLHFQLGFISFDRGLQRLESITMSDFGVMLFGFEKDSSYIHPASYFYHKKGTGFCTLAIDDVSIDDNIDNDCDDLIDEEYADFQGNLFSFFY</sequence>
<evidence type="ECO:0000313" key="3">
    <source>
        <dbReference type="Proteomes" id="UP001165740"/>
    </source>
</evidence>
<name>A0A9W2ZFC8_BIOGL</name>
<keyword evidence="1" id="KW-0732">Signal</keyword>
<protein>
    <submittedName>
        <fullName evidence="4">Uncharacterized protein LOC106079763</fullName>
    </submittedName>
</protein>
<dbReference type="OrthoDB" id="6067882at2759"/>
<dbReference type="Pfam" id="PF17517">
    <property type="entry name" value="IgGFc_binding"/>
    <property type="match status" value="1"/>
</dbReference>
<dbReference type="PANTHER" id="PTHR46534">
    <property type="entry name" value="IGGFC_BINDING DOMAIN-CONTAINING PROTEIN"/>
    <property type="match status" value="1"/>
</dbReference>
<reference evidence="4" key="1">
    <citation type="submission" date="2025-08" db="UniProtKB">
        <authorList>
            <consortium name="RefSeq"/>
        </authorList>
    </citation>
    <scope>IDENTIFICATION</scope>
</reference>
<feature type="chain" id="PRO_5040925720" evidence="1">
    <location>
        <begin position="26"/>
        <end position="491"/>
    </location>
</feature>